<keyword evidence="2" id="KW-1185">Reference proteome</keyword>
<sequence>RIGAQPGTPWETGSVSSCGRRRENLERLKSYRGVAEKPSLSWKRRNDHESYLSCLRSLSRLLFFTPGVKLKLEQETYF</sequence>
<protein>
    <submittedName>
        <fullName evidence="1">Uncharacterized protein</fullName>
    </submittedName>
</protein>
<organism evidence="1 2">
    <name type="scientific">Xenoophorus captivus</name>
    <dbReference type="NCBI Taxonomy" id="1517983"/>
    <lineage>
        <taxon>Eukaryota</taxon>
        <taxon>Metazoa</taxon>
        <taxon>Chordata</taxon>
        <taxon>Craniata</taxon>
        <taxon>Vertebrata</taxon>
        <taxon>Euteleostomi</taxon>
        <taxon>Actinopterygii</taxon>
        <taxon>Neopterygii</taxon>
        <taxon>Teleostei</taxon>
        <taxon>Neoteleostei</taxon>
        <taxon>Acanthomorphata</taxon>
        <taxon>Ovalentaria</taxon>
        <taxon>Atherinomorphae</taxon>
        <taxon>Cyprinodontiformes</taxon>
        <taxon>Goodeidae</taxon>
        <taxon>Xenoophorus</taxon>
    </lineage>
</organism>
<comment type="caution">
    <text evidence="1">The sequence shown here is derived from an EMBL/GenBank/DDBJ whole genome shotgun (WGS) entry which is preliminary data.</text>
</comment>
<accession>A0ABV0RTK1</accession>
<feature type="non-terminal residue" evidence="1">
    <location>
        <position position="1"/>
    </location>
</feature>
<reference evidence="1 2" key="1">
    <citation type="submission" date="2021-06" db="EMBL/GenBank/DDBJ databases">
        <authorList>
            <person name="Palmer J.M."/>
        </authorList>
    </citation>
    <scope>NUCLEOTIDE SEQUENCE [LARGE SCALE GENOMIC DNA]</scope>
    <source>
        <strain evidence="1 2">XC_2019</strain>
        <tissue evidence="1">Muscle</tissue>
    </source>
</reference>
<evidence type="ECO:0000313" key="1">
    <source>
        <dbReference type="EMBL" id="MEQ2211524.1"/>
    </source>
</evidence>
<dbReference type="Proteomes" id="UP001434883">
    <property type="component" value="Unassembled WGS sequence"/>
</dbReference>
<evidence type="ECO:0000313" key="2">
    <source>
        <dbReference type="Proteomes" id="UP001434883"/>
    </source>
</evidence>
<proteinExistence type="predicted"/>
<name>A0ABV0RTK1_9TELE</name>
<gene>
    <name evidence="1" type="ORF">XENOCAPTIV_004989</name>
</gene>
<dbReference type="EMBL" id="JAHRIN010058969">
    <property type="protein sequence ID" value="MEQ2211524.1"/>
    <property type="molecule type" value="Genomic_DNA"/>
</dbReference>